<dbReference type="Pfam" id="PF05368">
    <property type="entry name" value="NmrA"/>
    <property type="match status" value="1"/>
</dbReference>
<dbReference type="RefSeq" id="XP_016235530.1">
    <property type="nucleotide sequence ID" value="XM_016379703.1"/>
</dbReference>
<dbReference type="Gene3D" id="3.40.50.720">
    <property type="entry name" value="NAD(P)-binding Rossmann-like Domain"/>
    <property type="match status" value="1"/>
</dbReference>
<keyword evidence="6" id="KW-1185">Reference proteome</keyword>
<dbReference type="InterPro" id="IPR051164">
    <property type="entry name" value="NmrA-like_oxidored"/>
</dbReference>
<proteinExistence type="inferred from homology"/>
<sequence>MSIFVVGATGIVGGAVARHLLSLNWAVHATTRNPDSKASKALQALGAKLFKGTWDDERALLTALAGCSTLFLNPYTYPFDQGEEVHWSNLILTTAKAAGVKQVVFTSIFGTQNPEKLKYQHPLVTKVQESKGKVEQLVRAAGFDFWTILRPGYFMASFLLPKAVLFAGFLETGRWTTALLPESPMPLIDEHDIAVFTAAALADKVRFNRKEIELSGELRNPEEITKALSGASGREIKAVYLTAEEVEAQEADPLVGAYLALRDMHLYVDIDQVKAWGLPIGTFEAYLARKNDVVQETYGLKA</sequence>
<organism evidence="5 6">
    <name type="scientific">Exophiala spinifera</name>
    <dbReference type="NCBI Taxonomy" id="91928"/>
    <lineage>
        <taxon>Eukaryota</taxon>
        <taxon>Fungi</taxon>
        <taxon>Dikarya</taxon>
        <taxon>Ascomycota</taxon>
        <taxon>Pezizomycotina</taxon>
        <taxon>Eurotiomycetes</taxon>
        <taxon>Chaetothyriomycetidae</taxon>
        <taxon>Chaetothyriales</taxon>
        <taxon>Herpotrichiellaceae</taxon>
        <taxon>Exophiala</taxon>
    </lineage>
</organism>
<feature type="domain" description="NmrA-like" evidence="4">
    <location>
        <begin position="3"/>
        <end position="249"/>
    </location>
</feature>
<keyword evidence="3" id="KW-0560">Oxidoreductase</keyword>
<dbReference type="SUPFAM" id="SSF51735">
    <property type="entry name" value="NAD(P)-binding Rossmann-fold domains"/>
    <property type="match status" value="1"/>
</dbReference>
<evidence type="ECO:0000256" key="1">
    <source>
        <dbReference type="ARBA" id="ARBA00006328"/>
    </source>
</evidence>
<evidence type="ECO:0000256" key="3">
    <source>
        <dbReference type="ARBA" id="ARBA00023002"/>
    </source>
</evidence>
<evidence type="ECO:0000259" key="4">
    <source>
        <dbReference type="Pfam" id="PF05368"/>
    </source>
</evidence>
<name>A0A0D2BVK2_9EURO</name>
<evidence type="ECO:0000313" key="6">
    <source>
        <dbReference type="Proteomes" id="UP000053328"/>
    </source>
</evidence>
<dbReference type="VEuPathDB" id="FungiDB:PV08_05359"/>
<keyword evidence="2" id="KW-0521">NADP</keyword>
<dbReference type="HOGENOM" id="CLU_007383_8_4_1"/>
<dbReference type="InterPro" id="IPR036291">
    <property type="entry name" value="NAD(P)-bd_dom_sf"/>
</dbReference>
<evidence type="ECO:0000256" key="2">
    <source>
        <dbReference type="ARBA" id="ARBA00022857"/>
    </source>
</evidence>
<dbReference type="PANTHER" id="PTHR42748">
    <property type="entry name" value="NITROGEN METABOLITE REPRESSION PROTEIN NMRA FAMILY MEMBER"/>
    <property type="match status" value="1"/>
</dbReference>
<dbReference type="EMBL" id="KN847495">
    <property type="protein sequence ID" value="KIW15314.1"/>
    <property type="molecule type" value="Genomic_DNA"/>
</dbReference>
<dbReference type="OrthoDB" id="419598at2759"/>
<dbReference type="GeneID" id="27332442"/>
<protein>
    <recommendedName>
        <fullName evidence="4">NmrA-like domain-containing protein</fullName>
    </recommendedName>
</protein>
<dbReference type="STRING" id="91928.A0A0D2BVK2"/>
<dbReference type="InterPro" id="IPR008030">
    <property type="entry name" value="NmrA-like"/>
</dbReference>
<evidence type="ECO:0000313" key="5">
    <source>
        <dbReference type="EMBL" id="KIW15314.1"/>
    </source>
</evidence>
<gene>
    <name evidence="5" type="ORF">PV08_05359</name>
</gene>
<accession>A0A0D2BVK2</accession>
<dbReference type="GO" id="GO:0005634">
    <property type="term" value="C:nucleus"/>
    <property type="evidence" value="ECO:0007669"/>
    <property type="project" value="TreeGrafter"/>
</dbReference>
<dbReference type="GO" id="GO:0016491">
    <property type="term" value="F:oxidoreductase activity"/>
    <property type="evidence" value="ECO:0007669"/>
    <property type="project" value="UniProtKB-KW"/>
</dbReference>
<dbReference type="AlphaFoldDB" id="A0A0D2BVK2"/>
<dbReference type="PANTHER" id="PTHR42748:SF30">
    <property type="entry name" value="NMRA-LIKE DOMAIN-CONTAINING PROTEIN"/>
    <property type="match status" value="1"/>
</dbReference>
<dbReference type="Proteomes" id="UP000053328">
    <property type="component" value="Unassembled WGS sequence"/>
</dbReference>
<reference evidence="5 6" key="1">
    <citation type="submission" date="2015-01" db="EMBL/GenBank/DDBJ databases">
        <title>The Genome Sequence of Exophiala spinifera CBS89968.</title>
        <authorList>
            <consortium name="The Broad Institute Genomics Platform"/>
            <person name="Cuomo C."/>
            <person name="de Hoog S."/>
            <person name="Gorbushina A."/>
            <person name="Stielow B."/>
            <person name="Teixiera M."/>
            <person name="Abouelleil A."/>
            <person name="Chapman S.B."/>
            <person name="Priest M."/>
            <person name="Young S.K."/>
            <person name="Wortman J."/>
            <person name="Nusbaum C."/>
            <person name="Birren B."/>
        </authorList>
    </citation>
    <scope>NUCLEOTIDE SEQUENCE [LARGE SCALE GENOMIC DNA]</scope>
    <source>
        <strain evidence="5 6">CBS 89968</strain>
    </source>
</reference>
<comment type="similarity">
    <text evidence="1">Belongs to the NmrA-type oxidoreductase family.</text>
</comment>